<feature type="transmembrane region" description="Helical" evidence="2">
    <location>
        <begin position="391"/>
        <end position="414"/>
    </location>
</feature>
<evidence type="ECO:0008006" key="5">
    <source>
        <dbReference type="Google" id="ProtNLM"/>
    </source>
</evidence>
<dbReference type="Proteomes" id="UP000578352">
    <property type="component" value="Unassembled WGS sequence"/>
</dbReference>
<name>A0A853D2W9_9MICO</name>
<evidence type="ECO:0000313" key="3">
    <source>
        <dbReference type="EMBL" id="NYJ25065.1"/>
    </source>
</evidence>
<feature type="transmembrane region" description="Helical" evidence="2">
    <location>
        <begin position="33"/>
        <end position="54"/>
    </location>
</feature>
<keyword evidence="2" id="KW-0812">Transmembrane</keyword>
<dbReference type="EMBL" id="JACCFL010000001">
    <property type="protein sequence ID" value="NYJ25065.1"/>
    <property type="molecule type" value="Genomic_DNA"/>
</dbReference>
<feature type="transmembrane region" description="Helical" evidence="2">
    <location>
        <begin position="294"/>
        <end position="313"/>
    </location>
</feature>
<sequence>MNPEPAVQTGPTASGGRQAPGERPAPRGRLGRFLAAPALAPIVLVIAALLVGIVHVPQHKTLSPIDEYTYIDYLSKVPTEGYVHRGEQTGSYARTQLGCRGLRLLAPSPDDRCQVSVAADNGRFPFGGRTSADIYSPAYFMVTWTLAQPLTWFGVGLTDAGRAVGALWLAVAAVLLYLSLRRLKVAALPAFGTGLLIIGSLPAYWSNTYISTDATALPAGALMLYLAVRLDLKGKGVVWFALASAFVTLLKVQNLAAVAAAALFLLLRAGIAAYRERPSRWGWIGRGFRDPRALSAIIGVVAGVVAQLLWLGLRTATAVGPSPDMGAVPPLSITQLLSQAGLFLGGASAGVGDTGTVLRAPGLLIQLVTTWLAIAGTIGLLIVSRWGRRRAAIALGVFIAVIVSAPLLTIATYVTLGTYPFPLPSRYGISLLPLTLGCAALLLPRRPVPGALLGAAGVVVFLASMVVPAG</sequence>
<feature type="transmembrane region" description="Helical" evidence="2">
    <location>
        <begin position="185"/>
        <end position="203"/>
    </location>
</feature>
<proteinExistence type="predicted"/>
<dbReference type="RefSeq" id="WP_179607621.1">
    <property type="nucleotide sequence ID" value="NZ_BAABEH010000001.1"/>
</dbReference>
<dbReference type="AlphaFoldDB" id="A0A853D2W9"/>
<keyword evidence="2" id="KW-1133">Transmembrane helix</keyword>
<comment type="caution">
    <text evidence="3">The sequence shown here is derived from an EMBL/GenBank/DDBJ whole genome shotgun (WGS) entry which is preliminary data.</text>
</comment>
<feature type="transmembrane region" description="Helical" evidence="2">
    <location>
        <begin position="209"/>
        <end position="227"/>
    </location>
</feature>
<organism evidence="3 4">
    <name type="scientific">Leifsonia shinshuensis</name>
    <dbReference type="NCBI Taxonomy" id="150026"/>
    <lineage>
        <taxon>Bacteria</taxon>
        <taxon>Bacillati</taxon>
        <taxon>Actinomycetota</taxon>
        <taxon>Actinomycetes</taxon>
        <taxon>Micrococcales</taxon>
        <taxon>Microbacteriaceae</taxon>
        <taxon>Leifsonia</taxon>
    </lineage>
</organism>
<evidence type="ECO:0000313" key="4">
    <source>
        <dbReference type="Proteomes" id="UP000578352"/>
    </source>
</evidence>
<evidence type="ECO:0000256" key="1">
    <source>
        <dbReference type="SAM" id="MobiDB-lite"/>
    </source>
</evidence>
<protein>
    <recommendedName>
        <fullName evidence="5">DUF2142 domain-containing protein</fullName>
    </recommendedName>
</protein>
<keyword evidence="2" id="KW-0472">Membrane</keyword>
<feature type="transmembrane region" description="Helical" evidence="2">
    <location>
        <begin position="450"/>
        <end position="469"/>
    </location>
</feature>
<feature type="transmembrane region" description="Helical" evidence="2">
    <location>
        <begin position="160"/>
        <end position="178"/>
    </location>
</feature>
<feature type="region of interest" description="Disordered" evidence="1">
    <location>
        <begin position="1"/>
        <end position="28"/>
    </location>
</feature>
<feature type="transmembrane region" description="Helical" evidence="2">
    <location>
        <begin position="256"/>
        <end position="274"/>
    </location>
</feature>
<gene>
    <name evidence="3" type="ORF">HNR13_003352</name>
</gene>
<evidence type="ECO:0000256" key="2">
    <source>
        <dbReference type="SAM" id="Phobius"/>
    </source>
</evidence>
<feature type="transmembrane region" description="Helical" evidence="2">
    <location>
        <begin position="363"/>
        <end position="384"/>
    </location>
</feature>
<feature type="transmembrane region" description="Helical" evidence="2">
    <location>
        <begin position="426"/>
        <end position="443"/>
    </location>
</feature>
<reference evidence="3 4" key="1">
    <citation type="submission" date="2020-07" db="EMBL/GenBank/DDBJ databases">
        <title>Sequencing the genomes of 1000 actinobacteria strains.</title>
        <authorList>
            <person name="Klenk H.-P."/>
        </authorList>
    </citation>
    <scope>NUCLEOTIDE SEQUENCE [LARGE SCALE GENOMIC DNA]</scope>
    <source>
        <strain evidence="3 4">DSM 15165</strain>
    </source>
</reference>
<accession>A0A853D2W9</accession>